<dbReference type="Proteomes" id="UP000469185">
    <property type="component" value="Unassembled WGS sequence"/>
</dbReference>
<dbReference type="PANTHER" id="PTHR46268">
    <property type="entry name" value="STRESS RESPONSE PROTEIN NHAX"/>
    <property type="match status" value="1"/>
</dbReference>
<sequence>MRPIIVGIDGSQDSEAALRWAAGDARRRGATLVIQYAIHTPVATVPFGGGMMLPPTPELEEYGTQILESAAGMVRDELEADRIRTELVVQPPVLALLSASEKAQLLVLGSRGLGAVSSAFLGSVSTRVAARAACPTVIVRAGQHRHDDGPVVVGVDGSDTGDAALRFAFEEAKLRSTGLEIVFAYHQPATMLPFEHAELAVEPSREDRERAELRLHEIVQRTLGDPPVDMVVRTRVSAVDPADALVAADESASLIVVGSRGRGAFTGMLLGSVSQRVLHNATTPVAVVHSGTSVGIRS</sequence>
<dbReference type="PANTHER" id="PTHR46268:SF6">
    <property type="entry name" value="UNIVERSAL STRESS PROTEIN UP12"/>
    <property type="match status" value="1"/>
</dbReference>
<evidence type="ECO:0000313" key="3">
    <source>
        <dbReference type="EMBL" id="NED98532.1"/>
    </source>
</evidence>
<evidence type="ECO:0000313" key="4">
    <source>
        <dbReference type="Proteomes" id="UP000469185"/>
    </source>
</evidence>
<proteinExistence type="inferred from homology"/>
<gene>
    <name evidence="3" type="ORF">G1H11_24855</name>
</gene>
<dbReference type="InterPro" id="IPR006015">
    <property type="entry name" value="Universal_stress_UspA"/>
</dbReference>
<feature type="domain" description="UspA" evidence="2">
    <location>
        <begin position="1"/>
        <end position="140"/>
    </location>
</feature>
<evidence type="ECO:0000259" key="2">
    <source>
        <dbReference type="Pfam" id="PF00582"/>
    </source>
</evidence>
<feature type="domain" description="UspA" evidence="2">
    <location>
        <begin position="150"/>
        <end position="289"/>
    </location>
</feature>
<dbReference type="InterPro" id="IPR014729">
    <property type="entry name" value="Rossmann-like_a/b/a_fold"/>
</dbReference>
<name>A0A6N9YU65_9ACTN</name>
<dbReference type="EMBL" id="JAAGOB010000024">
    <property type="protein sequence ID" value="NED98532.1"/>
    <property type="molecule type" value="Genomic_DNA"/>
</dbReference>
<dbReference type="Gene3D" id="3.40.50.620">
    <property type="entry name" value="HUPs"/>
    <property type="match status" value="2"/>
</dbReference>
<organism evidence="3 4">
    <name type="scientific">Phytoactinopolyspora alkaliphila</name>
    <dbReference type="NCBI Taxonomy" id="1783498"/>
    <lineage>
        <taxon>Bacteria</taxon>
        <taxon>Bacillati</taxon>
        <taxon>Actinomycetota</taxon>
        <taxon>Actinomycetes</taxon>
        <taxon>Jiangellales</taxon>
        <taxon>Jiangellaceae</taxon>
        <taxon>Phytoactinopolyspora</taxon>
    </lineage>
</organism>
<comment type="similarity">
    <text evidence="1">Belongs to the universal stress protein A family.</text>
</comment>
<keyword evidence="4" id="KW-1185">Reference proteome</keyword>
<protein>
    <submittedName>
        <fullName evidence="3">Universal stress protein</fullName>
    </submittedName>
</protein>
<dbReference type="InterPro" id="IPR006016">
    <property type="entry name" value="UspA"/>
</dbReference>
<reference evidence="3 4" key="1">
    <citation type="submission" date="2020-02" db="EMBL/GenBank/DDBJ databases">
        <authorList>
            <person name="Li X.-J."/>
            <person name="Feng X.-M."/>
        </authorList>
    </citation>
    <scope>NUCLEOTIDE SEQUENCE [LARGE SCALE GENOMIC DNA]</scope>
    <source>
        <strain evidence="3 4">CGMCC 4.7225</strain>
    </source>
</reference>
<accession>A0A6N9YU65</accession>
<dbReference type="RefSeq" id="WP_163821396.1">
    <property type="nucleotide sequence ID" value="NZ_JAAGOB010000024.1"/>
</dbReference>
<comment type="caution">
    <text evidence="3">The sequence shown here is derived from an EMBL/GenBank/DDBJ whole genome shotgun (WGS) entry which is preliminary data.</text>
</comment>
<dbReference type="SUPFAM" id="SSF52402">
    <property type="entry name" value="Adenine nucleotide alpha hydrolases-like"/>
    <property type="match status" value="2"/>
</dbReference>
<dbReference type="PRINTS" id="PR01438">
    <property type="entry name" value="UNVRSLSTRESS"/>
</dbReference>
<evidence type="ECO:0000256" key="1">
    <source>
        <dbReference type="ARBA" id="ARBA00008791"/>
    </source>
</evidence>
<dbReference type="Pfam" id="PF00582">
    <property type="entry name" value="Usp"/>
    <property type="match status" value="2"/>
</dbReference>
<dbReference type="AlphaFoldDB" id="A0A6N9YU65"/>